<dbReference type="Proteomes" id="UP001281003">
    <property type="component" value="Unassembled WGS sequence"/>
</dbReference>
<organism evidence="1 2">
    <name type="scientific">Sordaria brevicollis</name>
    <dbReference type="NCBI Taxonomy" id="83679"/>
    <lineage>
        <taxon>Eukaryota</taxon>
        <taxon>Fungi</taxon>
        <taxon>Dikarya</taxon>
        <taxon>Ascomycota</taxon>
        <taxon>Pezizomycotina</taxon>
        <taxon>Sordariomycetes</taxon>
        <taxon>Sordariomycetidae</taxon>
        <taxon>Sordariales</taxon>
        <taxon>Sordariaceae</taxon>
        <taxon>Sordaria</taxon>
    </lineage>
</organism>
<proteinExistence type="predicted"/>
<gene>
    <name evidence="1" type="ORF">B0T20DRAFT_395312</name>
</gene>
<keyword evidence="2" id="KW-1185">Reference proteome</keyword>
<protein>
    <submittedName>
        <fullName evidence="1">Uncharacterized protein</fullName>
    </submittedName>
</protein>
<name>A0AAE0U9E1_SORBR</name>
<evidence type="ECO:0000313" key="2">
    <source>
        <dbReference type="Proteomes" id="UP001281003"/>
    </source>
</evidence>
<reference evidence="1" key="1">
    <citation type="journal article" date="2023" name="Mol. Phylogenet. Evol.">
        <title>Genome-scale phylogeny and comparative genomics of the fungal order Sordariales.</title>
        <authorList>
            <person name="Hensen N."/>
            <person name="Bonometti L."/>
            <person name="Westerberg I."/>
            <person name="Brannstrom I.O."/>
            <person name="Guillou S."/>
            <person name="Cros-Aarteil S."/>
            <person name="Calhoun S."/>
            <person name="Haridas S."/>
            <person name="Kuo A."/>
            <person name="Mondo S."/>
            <person name="Pangilinan J."/>
            <person name="Riley R."/>
            <person name="LaButti K."/>
            <person name="Andreopoulos B."/>
            <person name="Lipzen A."/>
            <person name="Chen C."/>
            <person name="Yan M."/>
            <person name="Daum C."/>
            <person name="Ng V."/>
            <person name="Clum A."/>
            <person name="Steindorff A."/>
            <person name="Ohm R.A."/>
            <person name="Martin F."/>
            <person name="Silar P."/>
            <person name="Natvig D.O."/>
            <person name="Lalanne C."/>
            <person name="Gautier V."/>
            <person name="Ament-Velasquez S.L."/>
            <person name="Kruys A."/>
            <person name="Hutchinson M.I."/>
            <person name="Powell A.J."/>
            <person name="Barry K."/>
            <person name="Miller A.N."/>
            <person name="Grigoriev I.V."/>
            <person name="Debuchy R."/>
            <person name="Gladieux P."/>
            <person name="Hiltunen Thoren M."/>
            <person name="Johannesson H."/>
        </authorList>
    </citation>
    <scope>NUCLEOTIDE SEQUENCE</scope>
    <source>
        <strain evidence="1">FGSC 1904</strain>
    </source>
</reference>
<sequence length="160" mass="16813">MLDWDCQDCPVLHSGRNARFFPSAGLGLGGLRDHILANQASELGVRTHPHTGEGAPGKVNPESNKCPTLGLASMADAHPGGNSDPPAGGVSLGPIFPAVIPSCNGQWPGVCIQVRATSSKVHFRQFSVPPLATARTKSDFLEIPSTKLSAPNTRLFALLR</sequence>
<dbReference type="AlphaFoldDB" id="A0AAE0U9E1"/>
<accession>A0AAE0U9E1</accession>
<reference evidence="1" key="2">
    <citation type="submission" date="2023-07" db="EMBL/GenBank/DDBJ databases">
        <authorList>
            <consortium name="Lawrence Berkeley National Laboratory"/>
            <person name="Haridas S."/>
            <person name="Hensen N."/>
            <person name="Bonometti L."/>
            <person name="Westerberg I."/>
            <person name="Brannstrom I.O."/>
            <person name="Guillou S."/>
            <person name="Cros-Aarteil S."/>
            <person name="Calhoun S."/>
            <person name="Kuo A."/>
            <person name="Mondo S."/>
            <person name="Pangilinan J."/>
            <person name="Riley R."/>
            <person name="LaButti K."/>
            <person name="Andreopoulos B."/>
            <person name="Lipzen A."/>
            <person name="Chen C."/>
            <person name="Yanf M."/>
            <person name="Daum C."/>
            <person name="Ng V."/>
            <person name="Clum A."/>
            <person name="Steindorff A."/>
            <person name="Ohm R."/>
            <person name="Martin F."/>
            <person name="Silar P."/>
            <person name="Natvig D."/>
            <person name="Lalanne C."/>
            <person name="Gautier V."/>
            <person name="Ament-velasquez S.L."/>
            <person name="Kruys A."/>
            <person name="Hutchinson M.I."/>
            <person name="Powell A.J."/>
            <person name="Barry K."/>
            <person name="Miller A.N."/>
            <person name="Grigoriev I.V."/>
            <person name="Debuchy R."/>
            <person name="Gladieux P."/>
            <person name="Thoren M.H."/>
            <person name="Johannesson H."/>
        </authorList>
    </citation>
    <scope>NUCLEOTIDE SEQUENCE</scope>
    <source>
        <strain evidence="1">FGSC 1904</strain>
    </source>
</reference>
<dbReference type="EMBL" id="JAUTDP010000010">
    <property type="protein sequence ID" value="KAK3395425.1"/>
    <property type="molecule type" value="Genomic_DNA"/>
</dbReference>
<evidence type="ECO:0000313" key="1">
    <source>
        <dbReference type="EMBL" id="KAK3395425.1"/>
    </source>
</evidence>
<comment type="caution">
    <text evidence="1">The sequence shown here is derived from an EMBL/GenBank/DDBJ whole genome shotgun (WGS) entry which is preliminary data.</text>
</comment>